<evidence type="ECO:0000313" key="2">
    <source>
        <dbReference type="WBParaSite" id="ES5_v2.g12060.t1"/>
    </source>
</evidence>
<evidence type="ECO:0000313" key="1">
    <source>
        <dbReference type="Proteomes" id="UP000887579"/>
    </source>
</evidence>
<name>A0AC34F538_9BILA</name>
<organism evidence="1 2">
    <name type="scientific">Panagrolaimus sp. ES5</name>
    <dbReference type="NCBI Taxonomy" id="591445"/>
    <lineage>
        <taxon>Eukaryota</taxon>
        <taxon>Metazoa</taxon>
        <taxon>Ecdysozoa</taxon>
        <taxon>Nematoda</taxon>
        <taxon>Chromadorea</taxon>
        <taxon>Rhabditida</taxon>
        <taxon>Tylenchina</taxon>
        <taxon>Panagrolaimomorpha</taxon>
        <taxon>Panagrolaimoidea</taxon>
        <taxon>Panagrolaimidae</taxon>
        <taxon>Panagrolaimus</taxon>
    </lineage>
</organism>
<dbReference type="Proteomes" id="UP000887579">
    <property type="component" value="Unplaced"/>
</dbReference>
<accession>A0AC34F538</accession>
<reference evidence="2" key="1">
    <citation type="submission" date="2022-11" db="UniProtKB">
        <authorList>
            <consortium name="WormBaseParasite"/>
        </authorList>
    </citation>
    <scope>IDENTIFICATION</scope>
</reference>
<sequence length="208" mass="23085">MNCNYFYPSPYGYSSQSGSTVVRVQNQNIGSQPLSEAAAGAIGKSQRLSATWLEDFFKDFDPDLDMEFDKPAASTFGFCGNPIFRTDENNEVVQEKQKAADKKGTFLFLAIVNDYLNPSQPRHCSSRSPSLSPSLSPSDFSSSSASSSYCPQNYCFSFSPENHPPQQNNNNNSQLLYPPNQWDYSNSGNSNNNQYYPPGNTVYYGQSS</sequence>
<dbReference type="WBParaSite" id="ES5_v2.g12060.t1">
    <property type="protein sequence ID" value="ES5_v2.g12060.t1"/>
    <property type="gene ID" value="ES5_v2.g12060"/>
</dbReference>
<protein>
    <submittedName>
        <fullName evidence="2">Uncharacterized protein</fullName>
    </submittedName>
</protein>
<proteinExistence type="predicted"/>